<gene>
    <name evidence="4" type="ORF">LL253_16190</name>
</gene>
<dbReference type="PANTHER" id="PTHR48081">
    <property type="entry name" value="AB HYDROLASE SUPERFAMILY PROTEIN C4A8.06C"/>
    <property type="match status" value="1"/>
</dbReference>
<dbReference type="PANTHER" id="PTHR48081:SF30">
    <property type="entry name" value="ACETYL-HYDROLASE LIPR-RELATED"/>
    <property type="match status" value="1"/>
</dbReference>
<keyword evidence="2 4" id="KW-0378">Hydrolase</keyword>
<reference evidence="4 5" key="1">
    <citation type="submission" date="2021-10" db="EMBL/GenBank/DDBJ databases">
        <title>The diversity and Nitrogen Metabolism of Culturable Nitrate-Utilizing Bacteria Within the Oxygen Minimum Zone of the Changjiang (Yangtze River)Estuary.</title>
        <authorList>
            <person name="Zhang D."/>
            <person name="Zheng J."/>
            <person name="Liu S."/>
            <person name="He W."/>
        </authorList>
    </citation>
    <scope>NUCLEOTIDE SEQUENCE [LARGE SCALE GENOMIC DNA]</scope>
    <source>
        <strain evidence="4 5">FXH275-2</strain>
    </source>
</reference>
<dbReference type="Gene3D" id="3.40.50.1820">
    <property type="entry name" value="alpha/beta hydrolase"/>
    <property type="match status" value="1"/>
</dbReference>
<dbReference type="SUPFAM" id="SSF53474">
    <property type="entry name" value="alpha/beta-Hydrolases"/>
    <property type="match status" value="1"/>
</dbReference>
<dbReference type="InterPro" id="IPR013094">
    <property type="entry name" value="AB_hydrolase_3"/>
</dbReference>
<protein>
    <submittedName>
        <fullName evidence="4">Alpha/beta hydrolase</fullName>
    </submittedName>
</protein>
<accession>A0ABS8H6T5</accession>
<comment type="similarity">
    <text evidence="1">Belongs to the 'GDXG' lipolytic enzyme family.</text>
</comment>
<comment type="caution">
    <text evidence="4">The sequence shown here is derived from an EMBL/GenBank/DDBJ whole genome shotgun (WGS) entry which is preliminary data.</text>
</comment>
<evidence type="ECO:0000313" key="5">
    <source>
        <dbReference type="Proteomes" id="UP001198830"/>
    </source>
</evidence>
<sequence length="361" mass="38798">MIAEGEKSDTEFEVDPNAMRAARSAKELARDMTDEDYGVAVPARRIPFPASISAEARAKLEQLVGADGVPLNSLHTMPLPGDHPGWKAVKAAAEGQYAAAVRGLAGTLRSQVATIHTNGATIHVATPETISYPECAYIDFHGGALVFGGGDACIAQTRMQADQHGVLCYGVDYRTPPEDPYPAALDDAMTAYRYVLERHAPKRILVSGRSAGGNLAAAMLLRAREEALPMPAGLMLLSPQADLTESGDSFQVNQLVDVILPGSLMRNNQLYAADAELSHPYLSPLFGDLTGFPPSFLQSGTRDLFLSNTVRMHRALRQAGVPADLHVFEAMPHGGFMGNTPEDRDLAVEVTRFARACWEGE</sequence>
<name>A0ABS8H6T5_9SPHN</name>
<keyword evidence="5" id="KW-1185">Reference proteome</keyword>
<evidence type="ECO:0000256" key="1">
    <source>
        <dbReference type="ARBA" id="ARBA00010515"/>
    </source>
</evidence>
<dbReference type="Pfam" id="PF07859">
    <property type="entry name" value="Abhydrolase_3"/>
    <property type="match status" value="1"/>
</dbReference>
<organism evidence="4 5">
    <name type="scientific">Sphingobium soli</name>
    <dbReference type="NCBI Taxonomy" id="1591116"/>
    <lineage>
        <taxon>Bacteria</taxon>
        <taxon>Pseudomonadati</taxon>
        <taxon>Pseudomonadota</taxon>
        <taxon>Alphaproteobacteria</taxon>
        <taxon>Sphingomonadales</taxon>
        <taxon>Sphingomonadaceae</taxon>
        <taxon>Sphingobium</taxon>
    </lineage>
</organism>
<dbReference type="RefSeq" id="WP_228227834.1">
    <property type="nucleotide sequence ID" value="NZ_JAJGNP010000017.1"/>
</dbReference>
<proteinExistence type="inferred from homology"/>
<dbReference type="Proteomes" id="UP001198830">
    <property type="component" value="Unassembled WGS sequence"/>
</dbReference>
<dbReference type="InterPro" id="IPR050300">
    <property type="entry name" value="GDXG_lipolytic_enzyme"/>
</dbReference>
<evidence type="ECO:0000259" key="3">
    <source>
        <dbReference type="Pfam" id="PF07859"/>
    </source>
</evidence>
<dbReference type="GO" id="GO:0016787">
    <property type="term" value="F:hydrolase activity"/>
    <property type="evidence" value="ECO:0007669"/>
    <property type="project" value="UniProtKB-KW"/>
</dbReference>
<dbReference type="EMBL" id="JAJGNP010000017">
    <property type="protein sequence ID" value="MCC4234217.1"/>
    <property type="molecule type" value="Genomic_DNA"/>
</dbReference>
<evidence type="ECO:0000313" key="4">
    <source>
        <dbReference type="EMBL" id="MCC4234217.1"/>
    </source>
</evidence>
<evidence type="ECO:0000256" key="2">
    <source>
        <dbReference type="ARBA" id="ARBA00022801"/>
    </source>
</evidence>
<dbReference type="InterPro" id="IPR029058">
    <property type="entry name" value="AB_hydrolase_fold"/>
</dbReference>
<feature type="domain" description="Alpha/beta hydrolase fold-3" evidence="3">
    <location>
        <begin position="138"/>
        <end position="334"/>
    </location>
</feature>